<keyword evidence="2" id="KW-0689">Ribosomal protein</keyword>
<evidence type="ECO:0000313" key="2">
    <source>
        <dbReference type="EMBL" id="ESU42493.1"/>
    </source>
</evidence>
<keyword evidence="2" id="KW-0687">Ribonucleoprotein</keyword>
<proteinExistence type="predicted"/>
<organism evidence="2 3">
    <name type="scientific">Giardia intestinalis</name>
    <name type="common">Giardia lamblia</name>
    <dbReference type="NCBI Taxonomy" id="5741"/>
    <lineage>
        <taxon>Eukaryota</taxon>
        <taxon>Metamonada</taxon>
        <taxon>Diplomonadida</taxon>
        <taxon>Hexamitidae</taxon>
        <taxon>Giardiinae</taxon>
        <taxon>Giardia</taxon>
    </lineage>
</organism>
<reference evidence="2 3" key="2">
    <citation type="journal article" date="2013" name="Genome Biol. Evol.">
        <title>Genome sequencing of Giardia lamblia genotypes A2 and B isolates (DH and GS) and comparative analysis with the genomes of genotypes A1 and E (WB and Pig).</title>
        <authorList>
            <person name="Adam R.D."/>
            <person name="Dahlstrom E.W."/>
            <person name="Martens C.A."/>
            <person name="Bruno D.P."/>
            <person name="Barbian K.D."/>
            <person name="Ricklefs S.M."/>
            <person name="Hernandez M.M."/>
            <person name="Narla N.P."/>
            <person name="Patel R.B."/>
            <person name="Porcella S.F."/>
            <person name="Nash T.E."/>
        </authorList>
    </citation>
    <scope>NUCLEOTIDE SEQUENCE [LARGE SCALE GENOMIC DNA]</scope>
    <source>
        <strain evidence="2 3">GS</strain>
    </source>
</reference>
<accession>V6TU28</accession>
<evidence type="ECO:0000256" key="1">
    <source>
        <dbReference type="SAM" id="MobiDB-lite"/>
    </source>
</evidence>
<gene>
    <name evidence="2" type="ORF">GSB_153223</name>
</gene>
<evidence type="ECO:0000313" key="3">
    <source>
        <dbReference type="Proteomes" id="UP000018040"/>
    </source>
</evidence>
<reference evidence="3" key="1">
    <citation type="submission" date="2012-02" db="EMBL/GenBank/DDBJ databases">
        <title>Genome sequencing of Giardia lamblia Genotypes A2 and B isolates (DH and GS) and comparative analysis with the genomes of Genotypes A1 and E (WB and Pig).</title>
        <authorList>
            <person name="Adam R."/>
            <person name="Dahlstrom E."/>
            <person name="Martens C."/>
            <person name="Bruno D."/>
            <person name="Barbian K."/>
            <person name="Porcella S.F."/>
            <person name="Nash T."/>
        </authorList>
    </citation>
    <scope>NUCLEOTIDE SEQUENCE</scope>
    <source>
        <strain evidence="3">GS</strain>
    </source>
</reference>
<protein>
    <submittedName>
        <fullName evidence="2">SSU ribosomal protein S12E</fullName>
    </submittedName>
</protein>
<feature type="region of interest" description="Disordered" evidence="1">
    <location>
        <begin position="1"/>
        <end position="95"/>
    </location>
</feature>
<comment type="caution">
    <text evidence="2">The sequence shown here is derived from an EMBL/GenBank/DDBJ whole genome shotgun (WGS) entry which is preliminary data.</text>
</comment>
<dbReference type="Proteomes" id="UP000018040">
    <property type="component" value="Unassembled WGS sequence"/>
</dbReference>
<name>V6TU28_GIAIN</name>
<dbReference type="AlphaFoldDB" id="V6TU28"/>
<dbReference type="GO" id="GO:0005840">
    <property type="term" value="C:ribosome"/>
    <property type="evidence" value="ECO:0007669"/>
    <property type="project" value="UniProtKB-KW"/>
</dbReference>
<dbReference type="EMBL" id="AHHH01000080">
    <property type="protein sequence ID" value="ESU42493.1"/>
    <property type="molecule type" value="Genomic_DNA"/>
</dbReference>
<sequence>MQKGLTVKTPLSRIGDLVSREAAHCPETPTQPRPTAHKTRNQWHSQPPDSRRAPARPQSSEETLVHRRASEALEEEPTLEQVGATRRPETVVSPM</sequence>